<feature type="region of interest" description="Disordered" evidence="1">
    <location>
        <begin position="72"/>
        <end position="96"/>
    </location>
</feature>
<reference evidence="3" key="1">
    <citation type="submission" date="2023-05" db="EMBL/GenBank/DDBJ databases">
        <title>Whole genome sequence of Commensalibacter sp.</title>
        <authorList>
            <person name="Charoenyingcharoen P."/>
            <person name="Yukphan P."/>
        </authorList>
    </citation>
    <scope>NUCLEOTIDE SEQUENCE</scope>
    <source>
        <strain evidence="3">TBRC 16381</strain>
    </source>
</reference>
<feature type="signal peptide" evidence="2">
    <location>
        <begin position="1"/>
        <end position="33"/>
    </location>
</feature>
<keyword evidence="4" id="KW-1185">Reference proteome</keyword>
<protein>
    <submittedName>
        <fullName evidence="3">Uncharacterized protein</fullName>
    </submittedName>
</protein>
<accession>A0ABT6Q3F5</accession>
<evidence type="ECO:0000256" key="1">
    <source>
        <dbReference type="SAM" id="MobiDB-lite"/>
    </source>
</evidence>
<dbReference type="Proteomes" id="UP001431634">
    <property type="component" value="Unassembled WGS sequence"/>
</dbReference>
<name>A0ABT6Q3F5_9PROT</name>
<dbReference type="EMBL" id="JASBAO010000001">
    <property type="protein sequence ID" value="MDI2091654.1"/>
    <property type="molecule type" value="Genomic_DNA"/>
</dbReference>
<comment type="caution">
    <text evidence="3">The sequence shown here is derived from an EMBL/GenBank/DDBJ whole genome shotgun (WGS) entry which is preliminary data.</text>
</comment>
<evidence type="ECO:0000256" key="2">
    <source>
        <dbReference type="SAM" id="SignalP"/>
    </source>
</evidence>
<gene>
    <name evidence="3" type="ORF">QJV27_09795</name>
</gene>
<sequence length="168" mass="18225">MKFMFFRLPKIGAYTAITALMIGSMVGINAVSAAPTATEGKACYEQFSAAKKAGSLKEKNFKEYKTVHCVDKAAESSQATTSKEVDKGKTTSVEKSATAPVVSGDIVFPDKVDTKYAQEKDGTARMHTCRDQYKVNKATNKNGGLKWIQKGGGYYSECMKHLKGQASK</sequence>
<keyword evidence="2" id="KW-0732">Signal</keyword>
<feature type="chain" id="PRO_5045210703" evidence="2">
    <location>
        <begin position="34"/>
        <end position="168"/>
    </location>
</feature>
<dbReference type="RefSeq" id="WP_281448741.1">
    <property type="nucleotide sequence ID" value="NZ_JASBAO010000001.1"/>
</dbReference>
<organism evidence="3 4">
    <name type="scientific">Commensalibacter oyaizuii</name>
    <dbReference type="NCBI Taxonomy" id="3043873"/>
    <lineage>
        <taxon>Bacteria</taxon>
        <taxon>Pseudomonadati</taxon>
        <taxon>Pseudomonadota</taxon>
        <taxon>Alphaproteobacteria</taxon>
        <taxon>Acetobacterales</taxon>
        <taxon>Acetobacteraceae</taxon>
    </lineage>
</organism>
<evidence type="ECO:0000313" key="3">
    <source>
        <dbReference type="EMBL" id="MDI2091654.1"/>
    </source>
</evidence>
<evidence type="ECO:0000313" key="4">
    <source>
        <dbReference type="Proteomes" id="UP001431634"/>
    </source>
</evidence>
<proteinExistence type="predicted"/>